<evidence type="ECO:0000313" key="11">
    <source>
        <dbReference type="Proteomes" id="UP001054945"/>
    </source>
</evidence>
<evidence type="ECO:0000256" key="1">
    <source>
        <dbReference type="ARBA" id="ARBA00004141"/>
    </source>
</evidence>
<feature type="transmembrane region" description="Helical" evidence="9">
    <location>
        <begin position="89"/>
        <end position="108"/>
    </location>
</feature>
<dbReference type="GO" id="GO:0016323">
    <property type="term" value="C:basolateral plasma membrane"/>
    <property type="evidence" value="ECO:0007669"/>
    <property type="project" value="TreeGrafter"/>
</dbReference>
<dbReference type="InterPro" id="IPR023271">
    <property type="entry name" value="Aquaporin-like"/>
</dbReference>
<evidence type="ECO:0000313" key="10">
    <source>
        <dbReference type="EMBL" id="GIX73787.1"/>
    </source>
</evidence>
<gene>
    <name evidence="10" type="primary">AQP10</name>
    <name evidence="10" type="ORF">CEXT_288191</name>
</gene>
<evidence type="ECO:0000256" key="2">
    <source>
        <dbReference type="ARBA" id="ARBA00006175"/>
    </source>
</evidence>
<organism evidence="10 11">
    <name type="scientific">Caerostris extrusa</name>
    <name type="common">Bark spider</name>
    <name type="synonym">Caerostris bankana</name>
    <dbReference type="NCBI Taxonomy" id="172846"/>
    <lineage>
        <taxon>Eukaryota</taxon>
        <taxon>Metazoa</taxon>
        <taxon>Ecdysozoa</taxon>
        <taxon>Arthropoda</taxon>
        <taxon>Chelicerata</taxon>
        <taxon>Arachnida</taxon>
        <taxon>Araneae</taxon>
        <taxon>Araneomorphae</taxon>
        <taxon>Entelegynae</taxon>
        <taxon>Araneoidea</taxon>
        <taxon>Araneidae</taxon>
        <taxon>Caerostris</taxon>
    </lineage>
</organism>
<keyword evidence="4 8" id="KW-0812">Transmembrane</keyword>
<dbReference type="Gene3D" id="1.20.1080.10">
    <property type="entry name" value="Glycerol uptake facilitator protein"/>
    <property type="match status" value="1"/>
</dbReference>
<feature type="transmembrane region" description="Helical" evidence="9">
    <location>
        <begin position="54"/>
        <end position="77"/>
    </location>
</feature>
<dbReference type="InterPro" id="IPR022357">
    <property type="entry name" value="MIP_CS"/>
</dbReference>
<proteinExistence type="inferred from homology"/>
<keyword evidence="6 9" id="KW-0472">Membrane</keyword>
<dbReference type="InterPro" id="IPR050363">
    <property type="entry name" value="MIP/Aquaporin"/>
</dbReference>
<dbReference type="Pfam" id="PF00230">
    <property type="entry name" value="MIP"/>
    <property type="match status" value="1"/>
</dbReference>
<evidence type="ECO:0000256" key="6">
    <source>
        <dbReference type="ARBA" id="ARBA00023136"/>
    </source>
</evidence>
<reference evidence="10 11" key="1">
    <citation type="submission" date="2021-06" db="EMBL/GenBank/DDBJ databases">
        <title>Caerostris extrusa draft genome.</title>
        <authorList>
            <person name="Kono N."/>
            <person name="Arakawa K."/>
        </authorList>
    </citation>
    <scope>NUCLEOTIDE SEQUENCE [LARGE SCALE GENOMIC DNA]</scope>
</reference>
<name>A0AAV4MNB8_CAEEX</name>
<dbReference type="PROSITE" id="PS00221">
    <property type="entry name" value="MIP"/>
    <property type="match status" value="1"/>
</dbReference>
<feature type="transmembrane region" description="Helical" evidence="9">
    <location>
        <begin position="186"/>
        <end position="207"/>
    </location>
</feature>
<keyword evidence="11" id="KW-1185">Reference proteome</keyword>
<dbReference type="NCBIfam" id="TIGR00861">
    <property type="entry name" value="MIP"/>
    <property type="match status" value="1"/>
</dbReference>
<evidence type="ECO:0000256" key="5">
    <source>
        <dbReference type="ARBA" id="ARBA00022989"/>
    </source>
</evidence>
<comment type="subcellular location">
    <subcellularLocation>
        <location evidence="1">Membrane</location>
        <topology evidence="1">Multi-pass membrane protein</topology>
    </subcellularLocation>
</comment>
<feature type="transmembrane region" description="Helical" evidence="9">
    <location>
        <begin position="219"/>
        <end position="237"/>
    </location>
</feature>
<evidence type="ECO:0000256" key="7">
    <source>
        <dbReference type="ARBA" id="ARBA00045280"/>
    </source>
</evidence>
<keyword evidence="3 8" id="KW-0813">Transport</keyword>
<dbReference type="Proteomes" id="UP001054945">
    <property type="component" value="Unassembled WGS sequence"/>
</dbReference>
<dbReference type="PANTHER" id="PTHR43829">
    <property type="entry name" value="AQUAPORIN OR AQUAGLYCEROPORIN RELATED"/>
    <property type="match status" value="1"/>
</dbReference>
<dbReference type="AlphaFoldDB" id="A0AAV4MNB8"/>
<dbReference type="EMBL" id="BPLR01002445">
    <property type="protein sequence ID" value="GIX73787.1"/>
    <property type="molecule type" value="Genomic_DNA"/>
</dbReference>
<evidence type="ECO:0000256" key="9">
    <source>
        <dbReference type="SAM" id="Phobius"/>
    </source>
</evidence>
<protein>
    <submittedName>
        <fullName evidence="10">Aquaporin-10</fullName>
    </submittedName>
</protein>
<dbReference type="InterPro" id="IPR000425">
    <property type="entry name" value="MIP"/>
</dbReference>
<sequence length="407" mass="44724">METLTIEEDHTDHSSQTGSMAPMVIEDAVDTRVKKFKEKLNTMRCKNDVLRESLAEFLGTFILTLMGNAVVAVIVFSNAGSLATLISPLGWGLALMIAISVTGGVSGCHANPAVTLAFATVGKTPWKKVLPFFFAQYAGAFVSSIVLYAVYFESFGHFDGGSREIPPHTMATAQIFATYLPEYVSVWSAVGDQIVGTMMLVLAVVAITDPNNMAVPKGSYPLIIGLALSGIVFAFPLNCGAPLNPARDLAPRVFTAFAGWGNEVFSFRDYNYFWVPVVGPHIGAIVGAWAYKLLVELHWPVDSYDFANPTEVKTNGEFKKKDDLPFVDKKNIEVEPSVPFNLVTPTTVLSNVTFNEDLKVKFTKHEEHPSCCVSWLSRSSIIFLLWPWLFTLMEANLTVEKQVAEFL</sequence>
<comment type="function">
    <text evidence="7">Aquaglyceroporin that may modulate the water content and osmolytes during anhydrobiosis.</text>
</comment>
<dbReference type="PRINTS" id="PR00783">
    <property type="entry name" value="MINTRINSICP"/>
</dbReference>
<feature type="transmembrane region" description="Helical" evidence="9">
    <location>
        <begin position="129"/>
        <end position="151"/>
    </location>
</feature>
<keyword evidence="5 9" id="KW-1133">Transmembrane helix</keyword>
<evidence type="ECO:0000256" key="4">
    <source>
        <dbReference type="ARBA" id="ARBA00022692"/>
    </source>
</evidence>
<evidence type="ECO:0000256" key="3">
    <source>
        <dbReference type="ARBA" id="ARBA00022448"/>
    </source>
</evidence>
<evidence type="ECO:0000256" key="8">
    <source>
        <dbReference type="RuleBase" id="RU000477"/>
    </source>
</evidence>
<dbReference type="SUPFAM" id="SSF81338">
    <property type="entry name" value="Aquaporin-like"/>
    <property type="match status" value="1"/>
</dbReference>
<dbReference type="PANTHER" id="PTHR43829:SF9">
    <property type="entry name" value="AQUAPORIN-9"/>
    <property type="match status" value="1"/>
</dbReference>
<comment type="caution">
    <text evidence="10">The sequence shown here is derived from an EMBL/GenBank/DDBJ whole genome shotgun (WGS) entry which is preliminary data.</text>
</comment>
<feature type="transmembrane region" description="Helical" evidence="9">
    <location>
        <begin position="272"/>
        <end position="291"/>
    </location>
</feature>
<accession>A0AAV4MNB8</accession>
<dbReference type="GO" id="GO:0015254">
    <property type="term" value="F:glycerol channel activity"/>
    <property type="evidence" value="ECO:0007669"/>
    <property type="project" value="TreeGrafter"/>
</dbReference>
<dbReference type="GO" id="GO:0015250">
    <property type="term" value="F:water channel activity"/>
    <property type="evidence" value="ECO:0007669"/>
    <property type="project" value="TreeGrafter"/>
</dbReference>
<comment type="similarity">
    <text evidence="2 8">Belongs to the MIP/aquaporin (TC 1.A.8) family.</text>
</comment>
<dbReference type="CDD" id="cd00333">
    <property type="entry name" value="MIP"/>
    <property type="match status" value="1"/>
</dbReference>